<dbReference type="RefSeq" id="WP_344451174.1">
    <property type="nucleotide sequence ID" value="NZ_BAAATZ010000012.1"/>
</dbReference>
<keyword evidence="2" id="KW-1185">Reference proteome</keyword>
<dbReference type="EMBL" id="BAAATZ010000012">
    <property type="protein sequence ID" value="GAA2727074.1"/>
    <property type="molecule type" value="Genomic_DNA"/>
</dbReference>
<evidence type="ECO:0000313" key="1">
    <source>
        <dbReference type="EMBL" id="GAA2727074.1"/>
    </source>
</evidence>
<reference evidence="1 2" key="1">
    <citation type="journal article" date="2019" name="Int. J. Syst. Evol. Microbiol.">
        <title>The Global Catalogue of Microorganisms (GCM) 10K type strain sequencing project: providing services to taxonomists for standard genome sequencing and annotation.</title>
        <authorList>
            <consortium name="The Broad Institute Genomics Platform"/>
            <consortium name="The Broad Institute Genome Sequencing Center for Infectious Disease"/>
            <person name="Wu L."/>
            <person name="Ma J."/>
        </authorList>
    </citation>
    <scope>NUCLEOTIDE SEQUENCE [LARGE SCALE GENOMIC DNA]</scope>
    <source>
        <strain evidence="1 2">JCM 8201</strain>
    </source>
</reference>
<proteinExistence type="predicted"/>
<organism evidence="1 2">
    <name type="scientific">Actinocorallia aurantiaca</name>
    <dbReference type="NCBI Taxonomy" id="46204"/>
    <lineage>
        <taxon>Bacteria</taxon>
        <taxon>Bacillati</taxon>
        <taxon>Actinomycetota</taxon>
        <taxon>Actinomycetes</taxon>
        <taxon>Streptosporangiales</taxon>
        <taxon>Thermomonosporaceae</taxon>
        <taxon>Actinocorallia</taxon>
    </lineage>
</organism>
<gene>
    <name evidence="1" type="ORF">GCM10010439_31960</name>
</gene>
<comment type="caution">
    <text evidence="1">The sequence shown here is derived from an EMBL/GenBank/DDBJ whole genome shotgun (WGS) entry which is preliminary data.</text>
</comment>
<name>A0ABN3U934_9ACTN</name>
<sequence>MRRRWAFLGIAAILLSATGFMVHVSAGSAVEVAPMEAISSGSDGRLALMIPLTVRGTLQPIEVEEERDKVTLSILIQEPFTPFWVATAYTAKLRIKRRMVELTAPLGGRTLVNTEGEPIPVDRLPAGCGIPDRSGSDSNPSPLGTRDLHRTRSVIKIAFHDHSNRKVDHVKVVECSDRVYVSAVPGSKRTSRKVQIVTVRLSSPLGERKVMSMYNIPIPAR</sequence>
<dbReference type="Proteomes" id="UP001501842">
    <property type="component" value="Unassembled WGS sequence"/>
</dbReference>
<evidence type="ECO:0000313" key="2">
    <source>
        <dbReference type="Proteomes" id="UP001501842"/>
    </source>
</evidence>
<accession>A0ABN3U934</accession>
<protein>
    <submittedName>
        <fullName evidence="1">Uncharacterized protein</fullName>
    </submittedName>
</protein>